<keyword evidence="1" id="KW-0802">TPR repeat</keyword>
<dbReference type="EMBL" id="MHCP01000017">
    <property type="protein sequence ID" value="OGY23962.1"/>
    <property type="molecule type" value="Genomic_DNA"/>
</dbReference>
<proteinExistence type="predicted"/>
<reference evidence="2 3" key="1">
    <citation type="journal article" date="2016" name="Nat. Commun.">
        <title>Thousands of microbial genomes shed light on interconnected biogeochemical processes in an aquifer system.</title>
        <authorList>
            <person name="Anantharaman K."/>
            <person name="Brown C.T."/>
            <person name="Hug L.A."/>
            <person name="Sharon I."/>
            <person name="Castelle C.J."/>
            <person name="Probst A.J."/>
            <person name="Thomas B.C."/>
            <person name="Singh A."/>
            <person name="Wilkins M.J."/>
            <person name="Karaoz U."/>
            <person name="Brodie E.L."/>
            <person name="Williams K.H."/>
            <person name="Hubbard S.S."/>
            <person name="Banfield J.F."/>
        </authorList>
    </citation>
    <scope>NUCLEOTIDE SEQUENCE [LARGE SCALE GENOMIC DNA]</scope>
</reference>
<comment type="caution">
    <text evidence="2">The sequence shown here is derived from an EMBL/GenBank/DDBJ whole genome shotgun (WGS) entry which is preliminary data.</text>
</comment>
<dbReference type="PROSITE" id="PS50005">
    <property type="entry name" value="TPR"/>
    <property type="match status" value="1"/>
</dbReference>
<protein>
    <submittedName>
        <fullName evidence="2">Uncharacterized protein</fullName>
    </submittedName>
</protein>
<evidence type="ECO:0000256" key="1">
    <source>
        <dbReference type="PROSITE-ProRule" id="PRU00339"/>
    </source>
</evidence>
<gene>
    <name evidence="2" type="ORF">A2172_02810</name>
</gene>
<dbReference type="Pfam" id="PF13181">
    <property type="entry name" value="TPR_8"/>
    <property type="match status" value="1"/>
</dbReference>
<accession>A0A1G1W8G8</accession>
<dbReference type="InterPro" id="IPR011990">
    <property type="entry name" value="TPR-like_helical_dom_sf"/>
</dbReference>
<dbReference type="STRING" id="1802593.A2172_02810"/>
<evidence type="ECO:0000313" key="3">
    <source>
        <dbReference type="Proteomes" id="UP000176631"/>
    </source>
</evidence>
<feature type="repeat" description="TPR" evidence="1">
    <location>
        <begin position="227"/>
        <end position="260"/>
    </location>
</feature>
<dbReference type="AlphaFoldDB" id="A0A1G1W8G8"/>
<sequence length="307" mass="36108">MVAGLIWFIFTCNIKPLQINTQINIALHQAEKGNFETALAIMENALPRHSFLDNYLRLQYVSIIGQAIEKNPENAVCPPLWIEDPENTVCLPCRACEILKENIKIRPYYTRNWMLLGYYTNVLIIQTEDSQPELIKQLKEDADYYLKKANELSPKRQDILVEWIKTDILSEKYEVAKEKARKCIDYNPKFRECYWQMSLINIYLGNEEEAEKYYQITKETYYDINSEIALLQLVNAYIKTEDYQKLAATYQKLVELKPEKIQYRASLAVCYQKLGQIEKAREEALKILKSSPESKEDVEKFLKELEK</sequence>
<organism evidence="2 3">
    <name type="scientific">Candidatus Woykebacteria bacterium RBG_13_40_15</name>
    <dbReference type="NCBI Taxonomy" id="1802593"/>
    <lineage>
        <taxon>Bacteria</taxon>
        <taxon>Candidatus Woykeibacteriota</taxon>
    </lineage>
</organism>
<name>A0A1G1W8G8_9BACT</name>
<dbReference type="Pfam" id="PF13176">
    <property type="entry name" value="TPR_7"/>
    <property type="match status" value="1"/>
</dbReference>
<evidence type="ECO:0000313" key="2">
    <source>
        <dbReference type="EMBL" id="OGY23962.1"/>
    </source>
</evidence>
<dbReference type="Gene3D" id="1.25.40.10">
    <property type="entry name" value="Tetratricopeptide repeat domain"/>
    <property type="match status" value="2"/>
</dbReference>
<dbReference type="Proteomes" id="UP000176631">
    <property type="component" value="Unassembled WGS sequence"/>
</dbReference>
<dbReference type="InterPro" id="IPR019734">
    <property type="entry name" value="TPR_rpt"/>
</dbReference>
<dbReference type="SUPFAM" id="SSF48452">
    <property type="entry name" value="TPR-like"/>
    <property type="match status" value="1"/>
</dbReference>